<evidence type="ECO:0000313" key="3">
    <source>
        <dbReference type="Proteomes" id="UP001211907"/>
    </source>
</evidence>
<feature type="compositionally biased region" description="Acidic residues" evidence="1">
    <location>
        <begin position="616"/>
        <end position="630"/>
    </location>
</feature>
<name>A0AAD5XK61_9FUNG</name>
<evidence type="ECO:0000313" key="2">
    <source>
        <dbReference type="EMBL" id="KAJ3139395.1"/>
    </source>
</evidence>
<feature type="compositionally biased region" description="Basic and acidic residues" evidence="1">
    <location>
        <begin position="554"/>
        <end position="568"/>
    </location>
</feature>
<dbReference type="SUPFAM" id="SSF53448">
    <property type="entry name" value="Nucleotide-diphospho-sugar transferases"/>
    <property type="match status" value="1"/>
</dbReference>
<feature type="region of interest" description="Disordered" evidence="1">
    <location>
        <begin position="538"/>
        <end position="568"/>
    </location>
</feature>
<dbReference type="PANTHER" id="PTHR11183">
    <property type="entry name" value="GLYCOGENIN SUBFAMILY MEMBER"/>
    <property type="match status" value="1"/>
</dbReference>
<proteinExistence type="predicted"/>
<protein>
    <submittedName>
        <fullName evidence="2">Uncharacterized protein</fullName>
    </submittedName>
</protein>
<keyword evidence="3" id="KW-1185">Reference proteome</keyword>
<feature type="region of interest" description="Disordered" evidence="1">
    <location>
        <begin position="457"/>
        <end position="508"/>
    </location>
</feature>
<gene>
    <name evidence="2" type="ORF">HK100_011670</name>
</gene>
<dbReference type="Proteomes" id="UP001211907">
    <property type="component" value="Unassembled WGS sequence"/>
</dbReference>
<evidence type="ECO:0000256" key="1">
    <source>
        <dbReference type="SAM" id="MobiDB-lite"/>
    </source>
</evidence>
<comment type="caution">
    <text evidence="2">The sequence shown here is derived from an EMBL/GenBank/DDBJ whole genome shotgun (WGS) entry which is preliminary data.</text>
</comment>
<dbReference type="InterPro" id="IPR050587">
    <property type="entry name" value="GNT1/Glycosyltrans_8"/>
</dbReference>
<sequence>MEGIVTAVNRDDQVRGAIALAHSLRTYGGGRTRIVLVPAHQTLSNDSNDHDQSQTQNTYNLTTAALATLHRAFDRVEYAAPLSDSSSDSSGTAFLALSAADPVAMRGLQRVVFIAPAAIAVRALDPLFAALNNSSDNNGNNASAAFAAAPDSSWPDSFNTAVFAVRPSSALFTALHWHALYSRAFYDGTEQGLLNAFFRSWSGPSLHPPLPRTSTDPNAPSYPDYSPEVSRTARLPFAFNVTPTANYSYLPAMTHFENEMVIINFAGPEKPWNQSRFSDGTVWNRTMPPHIVNLHSMWWKVYEKAISFWKQEDEAHLKAAEQWKITSSTASEVIVPQSGADFYDHQEYQKWIHQSVELSSISEQEFIHTPSSENQYLQESPITPERQNVSVFDDLFYPDARKNRNIQPIPYYTESNPIQVTHIYDNWYKNDFKEINEGQNWKSNATATITSSSREISAWNTSNGDSGFHNQKSSELLPPPNSSPLQSDENQQNQQSTSNNQNGKKKRYARYTYVSKITTATARVPLDGSTSDTNFILKESDSVKQQQQQRQYRNKQEKQKSVHTAESHKIDTALQSFVDKVAKTVSKPIAVSQQQQQQQQRQQHHTELHRAVFGGTEEEGDEEYGEDAESRDESGAMTPTTPRDRQYSQDNDEYSSEDFGAMQSSRYQWDFEEATLPSMSKRGMRRSRLNSVASSGGSVVGGGGKGMVYVVVPKDADRFDDIFGGNSRGMARVDKDGVPVVLKSSFGKLGAIELVASNVAVNSM</sequence>
<reference evidence="2" key="1">
    <citation type="submission" date="2020-05" db="EMBL/GenBank/DDBJ databases">
        <title>Phylogenomic resolution of chytrid fungi.</title>
        <authorList>
            <person name="Stajich J.E."/>
            <person name="Amses K."/>
            <person name="Simmons R."/>
            <person name="Seto K."/>
            <person name="Myers J."/>
            <person name="Bonds A."/>
            <person name="Quandt C.A."/>
            <person name="Barry K."/>
            <person name="Liu P."/>
            <person name="Grigoriev I."/>
            <person name="Longcore J.E."/>
            <person name="James T.Y."/>
        </authorList>
    </citation>
    <scope>NUCLEOTIDE SEQUENCE</scope>
    <source>
        <strain evidence="2">JEL0513</strain>
    </source>
</reference>
<feature type="region of interest" description="Disordered" evidence="1">
    <location>
        <begin position="589"/>
        <end position="657"/>
    </location>
</feature>
<dbReference type="AlphaFoldDB" id="A0AAD5XK61"/>
<accession>A0AAD5XK61</accession>
<feature type="compositionally biased region" description="Low complexity" evidence="1">
    <location>
        <begin position="490"/>
        <end position="502"/>
    </location>
</feature>
<feature type="compositionally biased region" description="Polar residues" evidence="1">
    <location>
        <begin position="457"/>
        <end position="471"/>
    </location>
</feature>
<dbReference type="Gene3D" id="3.90.550.10">
    <property type="entry name" value="Spore Coat Polysaccharide Biosynthesis Protein SpsA, Chain A"/>
    <property type="match status" value="1"/>
</dbReference>
<organism evidence="2 3">
    <name type="scientific">Physocladia obscura</name>
    <dbReference type="NCBI Taxonomy" id="109957"/>
    <lineage>
        <taxon>Eukaryota</taxon>
        <taxon>Fungi</taxon>
        <taxon>Fungi incertae sedis</taxon>
        <taxon>Chytridiomycota</taxon>
        <taxon>Chytridiomycota incertae sedis</taxon>
        <taxon>Chytridiomycetes</taxon>
        <taxon>Chytridiales</taxon>
        <taxon>Chytriomycetaceae</taxon>
        <taxon>Physocladia</taxon>
    </lineage>
</organism>
<dbReference type="InterPro" id="IPR029044">
    <property type="entry name" value="Nucleotide-diphossugar_trans"/>
</dbReference>
<dbReference type="EMBL" id="JADGJH010000075">
    <property type="protein sequence ID" value="KAJ3139395.1"/>
    <property type="molecule type" value="Genomic_DNA"/>
</dbReference>